<proteinExistence type="predicted"/>
<dbReference type="RefSeq" id="WP_068702000.1">
    <property type="nucleotide sequence ID" value="NZ_JAUOSG010000001.1"/>
</dbReference>
<evidence type="ECO:0000313" key="2">
    <source>
        <dbReference type="EMBL" id="OCK43538.1"/>
    </source>
</evidence>
<keyword evidence="3" id="KW-1185">Reference proteome</keyword>
<dbReference type="Proteomes" id="UP000093186">
    <property type="component" value="Unassembled WGS sequence"/>
</dbReference>
<reference evidence="2 3" key="1">
    <citation type="submission" date="2016-06" db="EMBL/GenBank/DDBJ databases">
        <title>Draft Genome Sequence of Tenacibaculum soleae UCD-KL19.</title>
        <authorList>
            <person name="Eisen J.A."/>
            <person name="Coil D.A."/>
            <person name="Lujan K.M."/>
        </authorList>
    </citation>
    <scope>NUCLEOTIDE SEQUENCE [LARGE SCALE GENOMIC DNA]</scope>
    <source>
        <strain evidence="2 3">UCD-KL19</strain>
    </source>
</reference>
<evidence type="ECO:0000256" key="1">
    <source>
        <dbReference type="SAM" id="SignalP"/>
    </source>
</evidence>
<gene>
    <name evidence="2" type="ORF">BA195_02225</name>
</gene>
<accession>A0A1B9Y142</accession>
<name>A0A1B9Y142_9FLAO</name>
<dbReference type="AlphaFoldDB" id="A0A1B9Y142"/>
<feature type="chain" id="PRO_5008640062" evidence="1">
    <location>
        <begin position="20"/>
        <end position="168"/>
    </location>
</feature>
<evidence type="ECO:0000313" key="3">
    <source>
        <dbReference type="Proteomes" id="UP000093186"/>
    </source>
</evidence>
<keyword evidence="1" id="KW-0732">Signal</keyword>
<feature type="signal peptide" evidence="1">
    <location>
        <begin position="1"/>
        <end position="19"/>
    </location>
</feature>
<sequence length="168" mass="18811">MKLKIIVVLFLFTSFISFAQSVNIISDTDFDNLKINSAKLVDLKKTKGNQPKVETLLGAVTSYKVDENETYYYFVFNGLKIDFSTLGKSKPYIESFEVNSKDATLAIKDINITIGDNISKLGTIVFSVGRNGAKSILYSTCEDCDIFVNIEFDQTSNLITKISYMDMS</sequence>
<dbReference type="EMBL" id="MAKX01000001">
    <property type="protein sequence ID" value="OCK43538.1"/>
    <property type="molecule type" value="Genomic_DNA"/>
</dbReference>
<protein>
    <submittedName>
        <fullName evidence="2">Uncharacterized protein</fullName>
    </submittedName>
</protein>
<organism evidence="2 3">
    <name type="scientific">Tenacibaculum soleae</name>
    <dbReference type="NCBI Taxonomy" id="447689"/>
    <lineage>
        <taxon>Bacteria</taxon>
        <taxon>Pseudomonadati</taxon>
        <taxon>Bacteroidota</taxon>
        <taxon>Flavobacteriia</taxon>
        <taxon>Flavobacteriales</taxon>
        <taxon>Flavobacteriaceae</taxon>
        <taxon>Tenacibaculum</taxon>
    </lineage>
</organism>
<comment type="caution">
    <text evidence="2">The sequence shown here is derived from an EMBL/GenBank/DDBJ whole genome shotgun (WGS) entry which is preliminary data.</text>
</comment>
<dbReference type="OrthoDB" id="1190477at2"/>